<dbReference type="STRING" id="1178482.AR456_19645"/>
<feature type="region of interest" description="Disordered" evidence="13">
    <location>
        <begin position="506"/>
        <end position="540"/>
    </location>
</feature>
<dbReference type="InterPro" id="IPR006182">
    <property type="entry name" value="FliF_N_dom"/>
</dbReference>
<dbReference type="GO" id="GO:0009431">
    <property type="term" value="C:bacterial-type flagellum basal body, MS ring"/>
    <property type="evidence" value="ECO:0007669"/>
    <property type="project" value="InterPro"/>
</dbReference>
<feature type="compositionally biased region" description="Acidic residues" evidence="13">
    <location>
        <begin position="339"/>
        <end position="348"/>
    </location>
</feature>
<proteinExistence type="inferred from homology"/>
<evidence type="ECO:0000256" key="6">
    <source>
        <dbReference type="ARBA" id="ARBA00022475"/>
    </source>
</evidence>
<dbReference type="EMBL" id="AVBC01000035">
    <property type="protein sequence ID" value="ERL50778.1"/>
    <property type="molecule type" value="Genomic_DNA"/>
</dbReference>
<sequence length="574" mass="62245">MSAAVTDDGKSTGSNPMAELVARLRGKPAIALVITAAACVAVIVALLLWASRPQYRVLFSNLSEADGGAIITELDSRGVPYQFASGGNTLLVPSDQVPVLRLQLAEQGLPHAGNVGLELMDSQAFGISQFAEQINYQRGLEGELARSITSLGPVANSRVHLALARDSVFVRKRDPAKASVVLSLEPGRQLSDGQIASIVHLVSSSVPDLSNEDVTVVDQSGRLLSSPTTENMGLDGTQLDYVSQVEHSYQRRIEAILAPLLGPSNVKAQVTAQVDFNRREETSERYGPNQPPNEAAVRSRQSSLDYNGQGDFASGIPGALSNTPPGTAPSPIENPEAPADNEADPEAANDDLANSRMRRDDVINYEVDHQVSHVQYQRGQVERLSAAVVVNYQPGLADDGSENLQPLDEEKLAQIERLVRQAMGFSETRGDALTVVNSPFSRPDGLADMPWWRDPSIQHMAFSTGRYLLAGIAILLLYLLILRPLIRRYTESPAIQSAPAGFRATVGEEREADSDTSPSDGVAEDEEAPTYARGTKRQRKATAYEQNLNDLREMAQEDPRMVAMIVRGWMNEND</sequence>
<evidence type="ECO:0000313" key="17">
    <source>
        <dbReference type="EMBL" id="ERL50778.1"/>
    </source>
</evidence>
<comment type="caution">
    <text evidence="17">The sequence shown here is derived from an EMBL/GenBank/DDBJ whole genome shotgun (WGS) entry which is preliminary data.</text>
</comment>
<keyword evidence="18" id="KW-1185">Reference proteome</keyword>
<dbReference type="Proteomes" id="UP000019113">
    <property type="component" value="Unassembled WGS sequence"/>
</dbReference>
<feature type="domain" description="Flagellar M-ring C-terminal" evidence="16">
    <location>
        <begin position="257"/>
        <end position="440"/>
    </location>
</feature>
<evidence type="ECO:0000256" key="9">
    <source>
        <dbReference type="ARBA" id="ARBA00023136"/>
    </source>
</evidence>
<dbReference type="RefSeq" id="WP_021819302.1">
    <property type="nucleotide sequence ID" value="NZ_AVBC01000035.1"/>
</dbReference>
<evidence type="ECO:0000256" key="14">
    <source>
        <dbReference type="SAM" id="Phobius"/>
    </source>
</evidence>
<feature type="region of interest" description="Disordered" evidence="13">
    <location>
        <begin position="279"/>
        <end position="348"/>
    </location>
</feature>
<evidence type="ECO:0000256" key="1">
    <source>
        <dbReference type="ARBA" id="ARBA00003820"/>
    </source>
</evidence>
<evidence type="ECO:0000256" key="8">
    <source>
        <dbReference type="ARBA" id="ARBA00022989"/>
    </source>
</evidence>
<evidence type="ECO:0000259" key="16">
    <source>
        <dbReference type="Pfam" id="PF08345"/>
    </source>
</evidence>
<evidence type="ECO:0000256" key="2">
    <source>
        <dbReference type="ARBA" id="ARBA00004117"/>
    </source>
</evidence>
<dbReference type="GO" id="GO:0003774">
    <property type="term" value="F:cytoskeletal motor activity"/>
    <property type="evidence" value="ECO:0007669"/>
    <property type="project" value="InterPro"/>
</dbReference>
<name>W1N5H8_9GAMM</name>
<dbReference type="PRINTS" id="PR01009">
    <property type="entry name" value="FLGMRINGFLIF"/>
</dbReference>
<feature type="transmembrane region" description="Helical" evidence="14">
    <location>
        <begin position="467"/>
        <end position="486"/>
    </location>
</feature>
<keyword evidence="10 12" id="KW-0975">Bacterial flagellum</keyword>
<evidence type="ECO:0000256" key="10">
    <source>
        <dbReference type="ARBA" id="ARBA00023143"/>
    </source>
</evidence>
<comment type="similarity">
    <text evidence="4 12">Belongs to the FliF family.</text>
</comment>
<comment type="function">
    <text evidence="1 12">The M ring may be actively involved in energy transduction.</text>
</comment>
<dbReference type="AlphaFoldDB" id="W1N5H8"/>
<keyword evidence="8 14" id="KW-1133">Transmembrane helix</keyword>
<dbReference type="InterPro" id="IPR043427">
    <property type="entry name" value="YscJ/FliF"/>
</dbReference>
<accession>W1N5H8</accession>
<dbReference type="eggNOG" id="COG1766">
    <property type="taxonomic scope" value="Bacteria"/>
</dbReference>
<dbReference type="PANTHER" id="PTHR30046">
    <property type="entry name" value="FLAGELLAR M-RING PROTEIN"/>
    <property type="match status" value="1"/>
</dbReference>
<comment type="subunit">
    <text evidence="11">The basal body constitutes a major portion of the flagellar organelle and consists of four rings (L,P,S, and M) mounted on a central rod. The M ring is integral to the inner membrane of the cell and may be connected to the flagellar rod via the S ring. The S (supramembrane ring) lies just distal to the M ring. The L and P rings lie in the outer membrane and the periplasmic space, respectively.</text>
</comment>
<dbReference type="InterPro" id="IPR000067">
    <property type="entry name" value="FlgMring_FliF"/>
</dbReference>
<evidence type="ECO:0000256" key="3">
    <source>
        <dbReference type="ARBA" id="ARBA00004651"/>
    </source>
</evidence>
<dbReference type="GO" id="GO:0005886">
    <property type="term" value="C:plasma membrane"/>
    <property type="evidence" value="ECO:0007669"/>
    <property type="project" value="UniProtKB-SubCell"/>
</dbReference>
<protein>
    <recommendedName>
        <fullName evidence="5 12">Flagellar M-ring protein</fullName>
    </recommendedName>
</protein>
<keyword evidence="9 14" id="KW-0472">Membrane</keyword>
<evidence type="ECO:0000259" key="15">
    <source>
        <dbReference type="Pfam" id="PF01514"/>
    </source>
</evidence>
<evidence type="ECO:0000256" key="12">
    <source>
        <dbReference type="PIRNR" id="PIRNR004862"/>
    </source>
</evidence>
<evidence type="ECO:0000256" key="7">
    <source>
        <dbReference type="ARBA" id="ARBA00022692"/>
    </source>
</evidence>
<dbReference type="GO" id="GO:0071973">
    <property type="term" value="P:bacterial-type flagellum-dependent cell motility"/>
    <property type="evidence" value="ECO:0007669"/>
    <property type="project" value="InterPro"/>
</dbReference>
<evidence type="ECO:0000256" key="11">
    <source>
        <dbReference type="ARBA" id="ARBA00025936"/>
    </source>
</evidence>
<evidence type="ECO:0000313" key="18">
    <source>
        <dbReference type="Proteomes" id="UP000019113"/>
    </source>
</evidence>
<evidence type="ECO:0000256" key="4">
    <source>
        <dbReference type="ARBA" id="ARBA00007971"/>
    </source>
</evidence>
<keyword evidence="6" id="KW-1003">Cell membrane</keyword>
<dbReference type="KEGG" id="hhu:AR456_19645"/>
<feature type="transmembrane region" description="Helical" evidence="14">
    <location>
        <begin position="29"/>
        <end position="50"/>
    </location>
</feature>
<dbReference type="PATRIC" id="fig|1178482.3.peg.2349"/>
<gene>
    <name evidence="17" type="ORF">BJB45_19475</name>
</gene>
<dbReference type="InterPro" id="IPR045851">
    <property type="entry name" value="AMP-bd_C_sf"/>
</dbReference>
<dbReference type="Gene3D" id="3.30.300.30">
    <property type="match status" value="1"/>
</dbReference>
<reference evidence="17 18" key="1">
    <citation type="submission" date="2013-08" db="EMBL/GenBank/DDBJ databases">
        <title>draft genome of Halomonas huanghegensis, strain BJGMM-B45T.</title>
        <authorList>
            <person name="Miao C."/>
            <person name="Wan Y."/>
            <person name="Jin W."/>
        </authorList>
    </citation>
    <scope>NUCLEOTIDE SEQUENCE [LARGE SCALE GENOMIC DNA]</scope>
    <source>
        <strain evidence="17 18">BJGMM-B45</strain>
    </source>
</reference>
<dbReference type="OrthoDB" id="8554211at2"/>
<evidence type="ECO:0000256" key="13">
    <source>
        <dbReference type="SAM" id="MobiDB-lite"/>
    </source>
</evidence>
<dbReference type="Pfam" id="PF01514">
    <property type="entry name" value="YscJ_FliF"/>
    <property type="match status" value="1"/>
</dbReference>
<dbReference type="PANTHER" id="PTHR30046:SF0">
    <property type="entry name" value="FLAGELLAR M-RING PROTEIN"/>
    <property type="match status" value="1"/>
</dbReference>
<dbReference type="PIRSF" id="PIRSF004862">
    <property type="entry name" value="FliF"/>
    <property type="match status" value="1"/>
</dbReference>
<comment type="subcellular location">
    <subcellularLocation>
        <location evidence="2 12">Bacterial flagellum basal body</location>
    </subcellularLocation>
    <subcellularLocation>
        <location evidence="3">Cell membrane</location>
        <topology evidence="3">Multi-pass membrane protein</topology>
    </subcellularLocation>
</comment>
<organism evidence="17 18">
    <name type="scientific">Halomonas huangheensis</name>
    <dbReference type="NCBI Taxonomy" id="1178482"/>
    <lineage>
        <taxon>Bacteria</taxon>
        <taxon>Pseudomonadati</taxon>
        <taxon>Pseudomonadota</taxon>
        <taxon>Gammaproteobacteria</taxon>
        <taxon>Oceanospirillales</taxon>
        <taxon>Halomonadaceae</taxon>
        <taxon>Halomonas</taxon>
    </lineage>
</organism>
<dbReference type="InterPro" id="IPR013556">
    <property type="entry name" value="Flag_M-ring_C"/>
</dbReference>
<dbReference type="NCBIfam" id="TIGR00206">
    <property type="entry name" value="fliF"/>
    <property type="match status" value="1"/>
</dbReference>
<dbReference type="Pfam" id="PF08345">
    <property type="entry name" value="YscJ_FliF_C"/>
    <property type="match status" value="1"/>
</dbReference>
<evidence type="ECO:0000256" key="5">
    <source>
        <dbReference type="ARBA" id="ARBA00017949"/>
    </source>
</evidence>
<feature type="domain" description="Flagellar M-ring N-terminal" evidence="15">
    <location>
        <begin position="51"/>
        <end position="225"/>
    </location>
</feature>
<keyword evidence="7 14" id="KW-0812">Transmembrane</keyword>